<dbReference type="PROSITE" id="PS00018">
    <property type="entry name" value="EF_HAND_1"/>
    <property type="match status" value="1"/>
</dbReference>
<dbReference type="Proteomes" id="UP000494111">
    <property type="component" value="Unassembled WGS sequence"/>
</dbReference>
<feature type="compositionally biased region" description="Low complexity" evidence="1">
    <location>
        <begin position="23"/>
        <end position="39"/>
    </location>
</feature>
<evidence type="ECO:0000256" key="2">
    <source>
        <dbReference type="SAM" id="SignalP"/>
    </source>
</evidence>
<name>A0A6S6ZYR7_9BURK</name>
<keyword evidence="2" id="KW-0732">Signal</keyword>
<dbReference type="CDD" id="cd00051">
    <property type="entry name" value="EFh"/>
    <property type="match status" value="1"/>
</dbReference>
<evidence type="ECO:0000313" key="4">
    <source>
        <dbReference type="EMBL" id="CAB3703906.1"/>
    </source>
</evidence>
<dbReference type="EMBL" id="CADIJO010000008">
    <property type="protein sequence ID" value="CAB3703906.1"/>
    <property type="molecule type" value="Genomic_DNA"/>
</dbReference>
<dbReference type="InterPro" id="IPR002048">
    <property type="entry name" value="EF_hand_dom"/>
</dbReference>
<dbReference type="PROSITE" id="PS50222">
    <property type="entry name" value="EF_HAND_2"/>
    <property type="match status" value="1"/>
</dbReference>
<feature type="chain" id="PRO_5028891856" description="EF-hand domain-containing protein" evidence="2">
    <location>
        <begin position="26"/>
        <end position="161"/>
    </location>
</feature>
<reference evidence="4 5" key="1">
    <citation type="submission" date="2020-04" db="EMBL/GenBank/DDBJ databases">
        <authorList>
            <person name="De Canck E."/>
        </authorList>
    </citation>
    <scope>NUCLEOTIDE SEQUENCE [LARGE SCALE GENOMIC DNA]</scope>
    <source>
        <strain evidence="4 5">LMG 3458</strain>
    </source>
</reference>
<dbReference type="InterPro" id="IPR018247">
    <property type="entry name" value="EF_Hand_1_Ca_BS"/>
</dbReference>
<evidence type="ECO:0000313" key="5">
    <source>
        <dbReference type="Proteomes" id="UP000494111"/>
    </source>
</evidence>
<evidence type="ECO:0000259" key="3">
    <source>
        <dbReference type="PROSITE" id="PS50222"/>
    </source>
</evidence>
<accession>A0A6S6ZYR7</accession>
<dbReference type="Pfam" id="PF13202">
    <property type="entry name" value="EF-hand_5"/>
    <property type="match status" value="1"/>
</dbReference>
<dbReference type="AlphaFoldDB" id="A0A6S6ZYR7"/>
<feature type="domain" description="EF-hand" evidence="3">
    <location>
        <begin position="124"/>
        <end position="149"/>
    </location>
</feature>
<feature type="signal peptide" evidence="2">
    <location>
        <begin position="1"/>
        <end position="25"/>
    </location>
</feature>
<protein>
    <recommendedName>
        <fullName evidence="3">EF-hand domain-containing protein</fullName>
    </recommendedName>
</protein>
<proteinExistence type="predicted"/>
<dbReference type="GO" id="GO:0005509">
    <property type="term" value="F:calcium ion binding"/>
    <property type="evidence" value="ECO:0007669"/>
    <property type="project" value="InterPro"/>
</dbReference>
<organism evidence="4 5">
    <name type="scientific">Achromobacter deleyi</name>
    <dbReference type="NCBI Taxonomy" id="1353891"/>
    <lineage>
        <taxon>Bacteria</taxon>
        <taxon>Pseudomonadati</taxon>
        <taxon>Pseudomonadota</taxon>
        <taxon>Betaproteobacteria</taxon>
        <taxon>Burkholderiales</taxon>
        <taxon>Alcaligenaceae</taxon>
        <taxon>Achromobacter</taxon>
    </lineage>
</organism>
<feature type="region of interest" description="Disordered" evidence="1">
    <location>
        <begin position="23"/>
        <end position="85"/>
    </location>
</feature>
<gene>
    <name evidence="4" type="ORF">LMG3458_02814</name>
</gene>
<dbReference type="Gene3D" id="1.10.238.10">
    <property type="entry name" value="EF-hand"/>
    <property type="match status" value="1"/>
</dbReference>
<dbReference type="SUPFAM" id="SSF47473">
    <property type="entry name" value="EF-hand"/>
    <property type="match status" value="1"/>
</dbReference>
<sequence>MKNVTRTGSLTAALLLALLTGGAMAQSAPAAPAPAAAQPGKSDAKTAEPAKAGENQTDAGKTDKSQTGAGKAGANPAPDAVNRPMTEQEYYARMEAAFDKQDINGDGYLTRGPLLNEATSEQVAAMDTDGDGRISKAEFLDYAMKNFRSRPKYEMNRKPKP</sequence>
<dbReference type="RefSeq" id="WP_175192112.1">
    <property type="nucleotide sequence ID" value="NZ_CADIJO010000008.1"/>
</dbReference>
<dbReference type="InterPro" id="IPR011992">
    <property type="entry name" value="EF-hand-dom_pair"/>
</dbReference>
<evidence type="ECO:0000256" key="1">
    <source>
        <dbReference type="SAM" id="MobiDB-lite"/>
    </source>
</evidence>